<reference evidence="1 2" key="1">
    <citation type="submission" date="2020-08" db="EMBL/GenBank/DDBJ databases">
        <title>Genomic Encyclopedia of Type Strains, Phase IV (KMG-IV): sequencing the most valuable type-strain genomes for metagenomic binning, comparative biology and taxonomic classification.</title>
        <authorList>
            <person name="Goeker M."/>
        </authorList>
    </citation>
    <scope>NUCLEOTIDE SEQUENCE [LARGE SCALE GENOMIC DNA]</scope>
    <source>
        <strain evidence="1 2">DSM 104969</strain>
    </source>
</reference>
<gene>
    <name evidence="1" type="ORF">GGR21_002474</name>
</gene>
<dbReference type="EMBL" id="JACIEP010000008">
    <property type="protein sequence ID" value="MBB4036568.1"/>
    <property type="molecule type" value="Genomic_DNA"/>
</dbReference>
<organism evidence="1 2">
    <name type="scientific">Dysgonomonas hofstadii</name>
    <dbReference type="NCBI Taxonomy" id="637886"/>
    <lineage>
        <taxon>Bacteria</taxon>
        <taxon>Pseudomonadati</taxon>
        <taxon>Bacteroidota</taxon>
        <taxon>Bacteroidia</taxon>
        <taxon>Bacteroidales</taxon>
        <taxon>Dysgonomonadaceae</taxon>
        <taxon>Dysgonomonas</taxon>
    </lineage>
</organism>
<evidence type="ECO:0000313" key="2">
    <source>
        <dbReference type="Proteomes" id="UP000555103"/>
    </source>
</evidence>
<dbReference type="AlphaFoldDB" id="A0A840CR02"/>
<keyword evidence="2" id="KW-1185">Reference proteome</keyword>
<comment type="caution">
    <text evidence="1">The sequence shown here is derived from an EMBL/GenBank/DDBJ whole genome shotgun (WGS) entry which is preliminary data.</text>
</comment>
<protein>
    <submittedName>
        <fullName evidence="1">Putative phage terminase large subunit-like protein</fullName>
    </submittedName>
</protein>
<dbReference type="Proteomes" id="UP000555103">
    <property type="component" value="Unassembled WGS sequence"/>
</dbReference>
<evidence type="ECO:0000313" key="1">
    <source>
        <dbReference type="EMBL" id="MBB4036568.1"/>
    </source>
</evidence>
<dbReference type="RefSeq" id="WP_183307469.1">
    <property type="nucleotide sequence ID" value="NZ_JACIEP010000008.1"/>
</dbReference>
<dbReference type="NCBIfam" id="TIGR01630">
    <property type="entry name" value="psiM2_ORF9"/>
    <property type="match status" value="1"/>
</dbReference>
<sequence>MTKKSRDILLRKAKASIVLKKREARNDFWAYCLYMDPSFFAKRLFLKKVAEAFVRVFQAYSNNLIYRLAVSMPPRAGKSYITSLFISWMFGHFPEESVMRNCCADPLYNKLSYDTRDIVKSRKYKEIFPDIRLKSDKQNVHGWSIEGARQVSYFGAGVGGTIIGFGASMLAITDDLYKSLEDALSDNNNERTWSWFQGTHDSRTEGNCCCIDIGTRWSANDVLGRLEEFRAGKYYNEKIRIAALDENDKSFCEDVHTTKYYTDKRAETDDSIWEAEYQQNPIEVKGLLFPKSELKRFKLSDIKGRVPDGVIGSTDVADEGNDYLSSPMGPVFGNDIYITDAIFTKDNIDITEPRLAQLIIDKKCDHIRIESNNGGKSFAKEVSRIVKTVDPKNKCIIHPVPTTGHKPTRILMKSGWIKSHMHFLDESEYERGSDYWWFIKWLTSYKKEGGNKYDDAPDSLTILAESFDDKFITNSEIKEEDW</sequence>
<name>A0A840CR02_9BACT</name>
<dbReference type="InterPro" id="IPR006517">
    <property type="entry name" value="Phage_terminase_lsu-like_C"/>
</dbReference>
<accession>A0A840CR02</accession>
<proteinExistence type="predicted"/>